<dbReference type="RefSeq" id="XP_009548679.1">
    <property type="nucleotide sequence ID" value="XM_009550384.1"/>
</dbReference>
<gene>
    <name evidence="1" type="ORF">HETIRDRAFT_322514</name>
</gene>
<dbReference type="KEGG" id="hir:HETIRDRAFT_322514"/>
<keyword evidence="2" id="KW-1185">Reference proteome</keyword>
<accession>W4K2W2</accession>
<dbReference type="HOGENOM" id="CLU_2306504_0_0_1"/>
<evidence type="ECO:0000313" key="1">
    <source>
        <dbReference type="EMBL" id="ETW80163.1"/>
    </source>
</evidence>
<sequence>MPKTLTLSLRKSAGSLVGKSSFDKPGTITLYDNHMSSAETKHYELEGAIAGHNVQDIPGRVIVQRPWIAMSQSTRVYCSITRRVTWYVCGMNGWAGLDVH</sequence>
<dbReference type="EMBL" id="KI925460">
    <property type="protein sequence ID" value="ETW80163.1"/>
    <property type="molecule type" value="Genomic_DNA"/>
</dbReference>
<dbReference type="GeneID" id="20670865"/>
<name>W4K2W2_HETIT</name>
<proteinExistence type="predicted"/>
<evidence type="ECO:0000313" key="2">
    <source>
        <dbReference type="Proteomes" id="UP000030671"/>
    </source>
</evidence>
<dbReference type="AlphaFoldDB" id="W4K2W2"/>
<protein>
    <submittedName>
        <fullName evidence="1">Uncharacterized protein</fullName>
    </submittedName>
</protein>
<organism evidence="1 2">
    <name type="scientific">Heterobasidion irregulare (strain TC 32-1)</name>
    <dbReference type="NCBI Taxonomy" id="747525"/>
    <lineage>
        <taxon>Eukaryota</taxon>
        <taxon>Fungi</taxon>
        <taxon>Dikarya</taxon>
        <taxon>Basidiomycota</taxon>
        <taxon>Agaricomycotina</taxon>
        <taxon>Agaricomycetes</taxon>
        <taxon>Russulales</taxon>
        <taxon>Bondarzewiaceae</taxon>
        <taxon>Heterobasidion</taxon>
        <taxon>Heterobasidion annosum species complex</taxon>
    </lineage>
</organism>
<dbReference type="InParanoid" id="W4K2W2"/>
<dbReference type="Proteomes" id="UP000030671">
    <property type="component" value="Unassembled WGS sequence"/>
</dbReference>
<reference evidence="1 2" key="1">
    <citation type="journal article" date="2012" name="New Phytol.">
        <title>Insight into trade-off between wood decay and parasitism from the genome of a fungal forest pathogen.</title>
        <authorList>
            <person name="Olson A."/>
            <person name="Aerts A."/>
            <person name="Asiegbu F."/>
            <person name="Belbahri L."/>
            <person name="Bouzid O."/>
            <person name="Broberg A."/>
            <person name="Canback B."/>
            <person name="Coutinho P.M."/>
            <person name="Cullen D."/>
            <person name="Dalman K."/>
            <person name="Deflorio G."/>
            <person name="van Diepen L.T."/>
            <person name="Dunand C."/>
            <person name="Duplessis S."/>
            <person name="Durling M."/>
            <person name="Gonthier P."/>
            <person name="Grimwood J."/>
            <person name="Fossdal C.G."/>
            <person name="Hansson D."/>
            <person name="Henrissat B."/>
            <person name="Hietala A."/>
            <person name="Himmelstrand K."/>
            <person name="Hoffmeister D."/>
            <person name="Hogberg N."/>
            <person name="James T.Y."/>
            <person name="Karlsson M."/>
            <person name="Kohler A."/>
            <person name="Kues U."/>
            <person name="Lee Y.H."/>
            <person name="Lin Y.C."/>
            <person name="Lind M."/>
            <person name="Lindquist E."/>
            <person name="Lombard V."/>
            <person name="Lucas S."/>
            <person name="Lunden K."/>
            <person name="Morin E."/>
            <person name="Murat C."/>
            <person name="Park J."/>
            <person name="Raffaello T."/>
            <person name="Rouze P."/>
            <person name="Salamov A."/>
            <person name="Schmutz J."/>
            <person name="Solheim H."/>
            <person name="Stahlberg J."/>
            <person name="Velez H."/>
            <person name="de Vries R.P."/>
            <person name="Wiebenga A."/>
            <person name="Woodward S."/>
            <person name="Yakovlev I."/>
            <person name="Garbelotto M."/>
            <person name="Martin F."/>
            <person name="Grigoriev I.V."/>
            <person name="Stenlid J."/>
        </authorList>
    </citation>
    <scope>NUCLEOTIDE SEQUENCE [LARGE SCALE GENOMIC DNA]</scope>
    <source>
        <strain evidence="1 2">TC 32-1</strain>
    </source>
</reference>